<comment type="similarity">
    <text evidence="1">Belongs to the thioredoxin family.</text>
</comment>
<dbReference type="InterPro" id="IPR036249">
    <property type="entry name" value="Thioredoxin-like_sf"/>
</dbReference>
<evidence type="ECO:0000313" key="7">
    <source>
        <dbReference type="Proteomes" id="UP000243498"/>
    </source>
</evidence>
<keyword evidence="7" id="KW-1185">Reference proteome</keyword>
<dbReference type="Gene3D" id="2.60.120.470">
    <property type="entry name" value="PITH domain"/>
    <property type="match status" value="1"/>
</dbReference>
<feature type="region of interest" description="Disordered" evidence="3">
    <location>
        <begin position="115"/>
        <end position="138"/>
    </location>
</feature>
<sequence length="323" mass="35507">MSQPPVQISSKEQFDSILGSSRLVVADFYAVWCGPCQQIAPVYEALSHSLSRPKLLTFVRVDTEEVEALSKEYQITALPTFLLFQEGKVIHSVKGANPLELRRIIQKLASELESAGESSGAGSGSNGDPWTGAEIPRGYSDISDQVETRNCELLNADEDAGPVNVLFDAAKPVALSNDKETAKDFVQSGADDQLLLFIPFQGSVKLHTLQVTSLPPRDQDDVSRPEVIHLYLNRPQNMDFNEADDTEPTQAVTLKPEDWNDEGTANISLRFVKFQKTTTLVLYVQKGEDGAEAVRLDRIRLVGEAGTKREMGKLQKVGNESGE</sequence>
<dbReference type="PROSITE" id="PS51532">
    <property type="entry name" value="PITH"/>
    <property type="match status" value="1"/>
</dbReference>
<dbReference type="InterPro" id="IPR017937">
    <property type="entry name" value="Thioredoxin_CS"/>
</dbReference>
<dbReference type="InterPro" id="IPR010400">
    <property type="entry name" value="PITH_dom"/>
</dbReference>
<protein>
    <submittedName>
        <fullName evidence="6">Thioredoxin</fullName>
    </submittedName>
</protein>
<gene>
    <name evidence="6" type="ORF">NOR_01294</name>
</gene>
<evidence type="ECO:0000256" key="2">
    <source>
        <dbReference type="ARBA" id="ARBA00023157"/>
    </source>
</evidence>
<organism evidence="6 7">
    <name type="scientific">Metarhizium rileyi (strain RCEF 4871)</name>
    <name type="common">Nomuraea rileyi</name>
    <dbReference type="NCBI Taxonomy" id="1649241"/>
    <lineage>
        <taxon>Eukaryota</taxon>
        <taxon>Fungi</taxon>
        <taxon>Dikarya</taxon>
        <taxon>Ascomycota</taxon>
        <taxon>Pezizomycotina</taxon>
        <taxon>Sordariomycetes</taxon>
        <taxon>Hypocreomycetidae</taxon>
        <taxon>Hypocreales</taxon>
        <taxon>Clavicipitaceae</taxon>
        <taxon>Metarhizium</taxon>
    </lineage>
</organism>
<comment type="caution">
    <text evidence="6">The sequence shown here is derived from an EMBL/GenBank/DDBJ whole genome shotgun (WGS) entry which is preliminary data.</text>
</comment>
<evidence type="ECO:0000259" key="4">
    <source>
        <dbReference type="PROSITE" id="PS51352"/>
    </source>
</evidence>
<feature type="domain" description="Thioredoxin" evidence="4">
    <location>
        <begin position="1"/>
        <end position="110"/>
    </location>
</feature>
<dbReference type="InterPro" id="IPR008979">
    <property type="entry name" value="Galactose-bd-like_sf"/>
</dbReference>
<evidence type="ECO:0000256" key="1">
    <source>
        <dbReference type="ARBA" id="ARBA00008987"/>
    </source>
</evidence>
<dbReference type="InterPro" id="IPR013766">
    <property type="entry name" value="Thioredoxin_domain"/>
</dbReference>
<dbReference type="Pfam" id="PF06201">
    <property type="entry name" value="PITH"/>
    <property type="match status" value="1"/>
</dbReference>
<dbReference type="PRINTS" id="PR00421">
    <property type="entry name" value="THIOREDOXIN"/>
</dbReference>
<evidence type="ECO:0000256" key="3">
    <source>
        <dbReference type="SAM" id="MobiDB-lite"/>
    </source>
</evidence>
<dbReference type="PANTHER" id="PTHR46115">
    <property type="entry name" value="THIOREDOXIN-LIKE PROTEIN 1"/>
    <property type="match status" value="1"/>
</dbReference>
<dbReference type="Pfam" id="PF00085">
    <property type="entry name" value="Thioredoxin"/>
    <property type="match status" value="1"/>
</dbReference>
<dbReference type="OMA" id="PIFEMFP"/>
<dbReference type="PROSITE" id="PS00194">
    <property type="entry name" value="THIOREDOXIN_1"/>
    <property type="match status" value="1"/>
</dbReference>
<dbReference type="OrthoDB" id="2121326at2759"/>
<dbReference type="Proteomes" id="UP000243498">
    <property type="component" value="Unassembled WGS sequence"/>
</dbReference>
<name>A0A167IRV2_METRR</name>
<reference evidence="6 7" key="1">
    <citation type="journal article" date="2016" name="Genome Biol. Evol.">
        <title>Divergent and convergent evolution of fungal pathogenicity.</title>
        <authorList>
            <person name="Shang Y."/>
            <person name="Xiao G."/>
            <person name="Zheng P."/>
            <person name="Cen K."/>
            <person name="Zhan S."/>
            <person name="Wang C."/>
        </authorList>
    </citation>
    <scope>NUCLEOTIDE SEQUENCE [LARGE SCALE GENOMIC DNA]</scope>
    <source>
        <strain evidence="6 7">RCEF 4871</strain>
    </source>
</reference>
<dbReference type="GO" id="GO:0005737">
    <property type="term" value="C:cytoplasm"/>
    <property type="evidence" value="ECO:0007669"/>
    <property type="project" value="UniProtKB-ARBA"/>
</dbReference>
<dbReference type="SUPFAM" id="SSF49785">
    <property type="entry name" value="Galactose-binding domain-like"/>
    <property type="match status" value="1"/>
</dbReference>
<dbReference type="STRING" id="1081105.A0A167IRV2"/>
<dbReference type="InterPro" id="IPR037047">
    <property type="entry name" value="PITH_dom_sf"/>
</dbReference>
<accession>A0A167IRV2</accession>
<dbReference type="AlphaFoldDB" id="A0A167IRV2"/>
<evidence type="ECO:0000259" key="5">
    <source>
        <dbReference type="PROSITE" id="PS51532"/>
    </source>
</evidence>
<proteinExistence type="inferred from homology"/>
<dbReference type="PROSITE" id="PS51352">
    <property type="entry name" value="THIOREDOXIN_2"/>
    <property type="match status" value="1"/>
</dbReference>
<dbReference type="Gene3D" id="3.40.30.10">
    <property type="entry name" value="Glutaredoxin"/>
    <property type="match status" value="1"/>
</dbReference>
<dbReference type="CDD" id="cd02947">
    <property type="entry name" value="TRX_family"/>
    <property type="match status" value="1"/>
</dbReference>
<keyword evidence="2" id="KW-1015">Disulfide bond</keyword>
<evidence type="ECO:0000313" key="6">
    <source>
        <dbReference type="EMBL" id="OAA49371.1"/>
    </source>
</evidence>
<dbReference type="EMBL" id="AZHC01000003">
    <property type="protein sequence ID" value="OAA49371.1"/>
    <property type="molecule type" value="Genomic_DNA"/>
</dbReference>
<dbReference type="SUPFAM" id="SSF52833">
    <property type="entry name" value="Thioredoxin-like"/>
    <property type="match status" value="1"/>
</dbReference>
<feature type="domain" description="PITH" evidence="5">
    <location>
        <begin position="131"/>
        <end position="321"/>
    </location>
</feature>